<evidence type="ECO:0000256" key="1">
    <source>
        <dbReference type="SAM" id="Phobius"/>
    </source>
</evidence>
<sequence length="85" mass="10092">MELFKFQEKLIMLLGLLSMMFPIFILKLKISMMMIKVIKVLLCQNYNDFGPHYDDLGQCLFLEMYNYSVFVLNLFADKPHGAIRY</sequence>
<reference evidence="2 3" key="1">
    <citation type="submission" date="2017-10" db="EMBL/GenBank/DDBJ databases">
        <title>Extensive intraspecific genome diversity in a model arbuscular mycorrhizal fungus.</title>
        <authorList>
            <person name="Chen E.C.H."/>
            <person name="Morin E."/>
            <person name="Baudet D."/>
            <person name="Noel J."/>
            <person name="Ndikumana S."/>
            <person name="Charron P."/>
            <person name="St-Onge C."/>
            <person name="Giorgi J."/>
            <person name="Grigoriev I.V."/>
            <person name="Roux C."/>
            <person name="Martin F.M."/>
            <person name="Corradi N."/>
        </authorList>
    </citation>
    <scope>NUCLEOTIDE SEQUENCE [LARGE SCALE GENOMIC DNA]</scope>
    <source>
        <strain evidence="2 3">A1</strain>
    </source>
</reference>
<keyword evidence="1" id="KW-1133">Transmembrane helix</keyword>
<dbReference type="EMBL" id="LLXH01000142">
    <property type="protein sequence ID" value="PKC71993.1"/>
    <property type="molecule type" value="Genomic_DNA"/>
</dbReference>
<keyword evidence="1" id="KW-0812">Transmembrane</keyword>
<name>A0A2N0S8V7_9GLOM</name>
<dbReference type="AlphaFoldDB" id="A0A2N0S8V7"/>
<feature type="transmembrane region" description="Helical" evidence="1">
    <location>
        <begin position="6"/>
        <end position="26"/>
    </location>
</feature>
<dbReference type="Proteomes" id="UP000232688">
    <property type="component" value="Unassembled WGS sequence"/>
</dbReference>
<accession>A0A2N0S8V7</accession>
<evidence type="ECO:0000313" key="3">
    <source>
        <dbReference type="Proteomes" id="UP000232688"/>
    </source>
</evidence>
<reference evidence="2 3" key="2">
    <citation type="submission" date="2017-10" db="EMBL/GenBank/DDBJ databases">
        <title>Genome analyses suggest a sexual origin of heterokaryosis in a supposedly ancient asexual fungus.</title>
        <authorList>
            <person name="Corradi N."/>
            <person name="Sedzielewska K."/>
            <person name="Noel J."/>
            <person name="Charron P."/>
            <person name="Farinelli L."/>
            <person name="Marton T."/>
            <person name="Kruger M."/>
            <person name="Pelin A."/>
            <person name="Brachmann A."/>
            <person name="Corradi N."/>
        </authorList>
    </citation>
    <scope>NUCLEOTIDE SEQUENCE [LARGE SCALE GENOMIC DNA]</scope>
    <source>
        <strain evidence="2 3">A1</strain>
    </source>
</reference>
<protein>
    <submittedName>
        <fullName evidence="2">Uncharacterized protein</fullName>
    </submittedName>
</protein>
<comment type="caution">
    <text evidence="2">The sequence shown here is derived from an EMBL/GenBank/DDBJ whole genome shotgun (WGS) entry which is preliminary data.</text>
</comment>
<organism evidence="2 3">
    <name type="scientific">Rhizophagus irregularis</name>
    <dbReference type="NCBI Taxonomy" id="588596"/>
    <lineage>
        <taxon>Eukaryota</taxon>
        <taxon>Fungi</taxon>
        <taxon>Fungi incertae sedis</taxon>
        <taxon>Mucoromycota</taxon>
        <taxon>Glomeromycotina</taxon>
        <taxon>Glomeromycetes</taxon>
        <taxon>Glomerales</taxon>
        <taxon>Glomeraceae</taxon>
        <taxon>Rhizophagus</taxon>
    </lineage>
</organism>
<keyword evidence="1" id="KW-0472">Membrane</keyword>
<dbReference type="VEuPathDB" id="FungiDB:RhiirA1_412380"/>
<proteinExistence type="predicted"/>
<gene>
    <name evidence="2" type="ORF">RhiirA1_412380</name>
</gene>
<evidence type="ECO:0000313" key="2">
    <source>
        <dbReference type="EMBL" id="PKC71993.1"/>
    </source>
</evidence>